<dbReference type="EMBL" id="WAAU01000003">
    <property type="protein sequence ID" value="KAB1160692.1"/>
    <property type="molecule type" value="Genomic_DNA"/>
</dbReference>
<dbReference type="OrthoDB" id="5450709at2"/>
<comment type="caution">
    <text evidence="2">The sequence shown here is derived from an EMBL/GenBank/DDBJ whole genome shotgun (WGS) entry which is preliminary data.</text>
</comment>
<gene>
    <name evidence="2" type="ORF">F7018_02110</name>
</gene>
<dbReference type="AlphaFoldDB" id="A0A7J5ASS5"/>
<dbReference type="SUPFAM" id="SSF56935">
    <property type="entry name" value="Porins"/>
    <property type="match status" value="1"/>
</dbReference>
<protein>
    <submittedName>
        <fullName evidence="2">Transporter</fullName>
    </submittedName>
</protein>
<dbReference type="Proteomes" id="UP000467305">
    <property type="component" value="Unassembled WGS sequence"/>
</dbReference>
<dbReference type="RefSeq" id="WP_150898321.1">
    <property type="nucleotide sequence ID" value="NZ_WAAU01000003.1"/>
</dbReference>
<keyword evidence="1" id="KW-0732">Signal</keyword>
<keyword evidence="3" id="KW-1185">Reference proteome</keyword>
<evidence type="ECO:0000256" key="1">
    <source>
        <dbReference type="SAM" id="SignalP"/>
    </source>
</evidence>
<feature type="signal peptide" evidence="1">
    <location>
        <begin position="1"/>
        <end position="21"/>
    </location>
</feature>
<organism evidence="2 3">
    <name type="scientific">Tenacibaculum aiptasiae</name>
    <dbReference type="NCBI Taxonomy" id="426481"/>
    <lineage>
        <taxon>Bacteria</taxon>
        <taxon>Pseudomonadati</taxon>
        <taxon>Bacteroidota</taxon>
        <taxon>Flavobacteriia</taxon>
        <taxon>Flavobacteriales</taxon>
        <taxon>Flavobacteriaceae</taxon>
        <taxon>Tenacibaculum</taxon>
    </lineage>
</organism>
<accession>A0A7J5ASS5</accession>
<evidence type="ECO:0000313" key="3">
    <source>
        <dbReference type="Proteomes" id="UP000467305"/>
    </source>
</evidence>
<reference evidence="2 3" key="1">
    <citation type="submission" date="2019-09" db="EMBL/GenBank/DDBJ databases">
        <authorList>
            <person name="Cao W.R."/>
        </authorList>
    </citation>
    <scope>NUCLEOTIDE SEQUENCE [LARGE SCALE GENOMIC DNA]</scope>
    <source>
        <strain evidence="3">a4</strain>
    </source>
</reference>
<feature type="chain" id="PRO_5029664871" evidence="1">
    <location>
        <begin position="22"/>
        <end position="348"/>
    </location>
</feature>
<sequence>MKLSKIIFTGILISLSQIINAQEATEDKNEWKSNRPDGHAPISIMGDHYHHKGEVMFSYRFMYMNMEGLQKGSDAISNTEAHNAGYMVTPLSMPMKMHMLGAMYAPSDKVTLMTMVNYIENDMDLQMRNMMTGMIMPFSTSSSGLGDIKLGMLYKFINENRGSLHANVGISIPTGELNAKDVTPMSNPNKIQLPYPMQIGSGTYDADLGLTYLGQAETVSWGSQLKATYRFGKNKYDYSLGNRYSLNSWFAVKTHQWLSFSARLEGLIVSSINGRNPNLNPMMVTTADTMNSGGKFINGGLGFNVYAFKGSLKNLRFGFEFSTPLYQNLNGIQLKNKETITAGLQYSL</sequence>
<evidence type="ECO:0000313" key="2">
    <source>
        <dbReference type="EMBL" id="KAB1160692.1"/>
    </source>
</evidence>
<proteinExistence type="predicted"/>
<name>A0A7J5ASS5_9FLAO</name>